<evidence type="ECO:0000256" key="4">
    <source>
        <dbReference type="ARBA" id="ARBA00023136"/>
    </source>
</evidence>
<keyword evidence="7" id="KW-1185">Reference proteome</keyword>
<keyword evidence="2" id="KW-0812">Transmembrane</keyword>
<dbReference type="GO" id="GO:0005886">
    <property type="term" value="C:plasma membrane"/>
    <property type="evidence" value="ECO:0007669"/>
    <property type="project" value="InterPro"/>
</dbReference>
<evidence type="ECO:0000256" key="3">
    <source>
        <dbReference type="ARBA" id="ARBA00022989"/>
    </source>
</evidence>
<dbReference type="PANTHER" id="PTHR36985:SF1">
    <property type="entry name" value="TRANSLOCATION AND ASSEMBLY MODULE SUBUNIT TAMB"/>
    <property type="match status" value="1"/>
</dbReference>
<dbReference type="PANTHER" id="PTHR36985">
    <property type="entry name" value="TRANSLOCATION AND ASSEMBLY MODULE SUBUNIT TAMB"/>
    <property type="match status" value="1"/>
</dbReference>
<organism evidence="6 7">
    <name type="scientific">Camelimonas lactis</name>
    <dbReference type="NCBI Taxonomy" id="659006"/>
    <lineage>
        <taxon>Bacteria</taxon>
        <taxon>Pseudomonadati</taxon>
        <taxon>Pseudomonadota</taxon>
        <taxon>Alphaproteobacteria</taxon>
        <taxon>Hyphomicrobiales</taxon>
        <taxon>Chelatococcaceae</taxon>
        <taxon>Camelimonas</taxon>
    </lineage>
</organism>
<feature type="domain" description="Translocation and assembly module TamB C-terminal" evidence="5">
    <location>
        <begin position="1099"/>
        <end position="1444"/>
    </location>
</feature>
<reference evidence="6 7" key="1">
    <citation type="submission" date="2019-03" db="EMBL/GenBank/DDBJ databases">
        <title>Genomic Encyclopedia of Type Strains, Phase IV (KMG-IV): sequencing the most valuable type-strain genomes for metagenomic binning, comparative biology and taxonomic classification.</title>
        <authorList>
            <person name="Goeker M."/>
        </authorList>
    </citation>
    <scope>NUCLEOTIDE SEQUENCE [LARGE SCALE GENOMIC DNA]</scope>
    <source>
        <strain evidence="6 7">DSM 22958</strain>
    </source>
</reference>
<keyword evidence="3" id="KW-1133">Transmembrane helix</keyword>
<proteinExistence type="predicted"/>
<evidence type="ECO:0000259" key="5">
    <source>
        <dbReference type="Pfam" id="PF04357"/>
    </source>
</evidence>
<keyword evidence="4" id="KW-0472">Membrane</keyword>
<dbReference type="Proteomes" id="UP000294881">
    <property type="component" value="Unassembled WGS sequence"/>
</dbReference>
<dbReference type="GO" id="GO:0009306">
    <property type="term" value="P:protein secretion"/>
    <property type="evidence" value="ECO:0007669"/>
    <property type="project" value="InterPro"/>
</dbReference>
<protein>
    <submittedName>
        <fullName evidence="6">Translocation and assembly module TamB</fullName>
    </submittedName>
</protein>
<name>A0A4R2GYP9_9HYPH</name>
<evidence type="ECO:0000313" key="6">
    <source>
        <dbReference type="EMBL" id="TCO16237.1"/>
    </source>
</evidence>
<evidence type="ECO:0000313" key="7">
    <source>
        <dbReference type="Proteomes" id="UP000294881"/>
    </source>
</evidence>
<gene>
    <name evidence="6" type="ORF">EV666_101490</name>
</gene>
<comment type="subcellular location">
    <subcellularLocation>
        <location evidence="1">Membrane</location>
        <topology evidence="1">Single-pass membrane protein</topology>
    </subcellularLocation>
</comment>
<dbReference type="OrthoDB" id="7784409at2"/>
<dbReference type="Pfam" id="PF04357">
    <property type="entry name" value="TamB"/>
    <property type="match status" value="1"/>
</dbReference>
<accession>A0A4R2GYP9</accession>
<sequence length="1450" mass="149064">MIRLFKNRSLWQALVLAPLVLLALGALAWVLAPEDVRSDDSERTVLGDLISRVLSTDNATVSVGAVDGALSSDATIRNVVISDRQGPWLRLNEARLIWRRLALLSGRLEIDRLEIGTLELIRRPVPPEREVTPPGDEPLLPQLPVEVIVRAFQLKDLSLGEAFAGVAAQIGANGEARLGDPAQGLNFRLEAKRLDAPGQFNVQVAFTPADKHLKVQLHANEPAGGLVARLASIPGLPPMKLDVDGAGPLDDFTANLNFDGGPDLSARGSARLTQQDQAQQQVSGGGRVMALDMAARVSGVLPAPVAPVFAGDTRLGGRIFFNSDGAFWLDDVAVQAEAARLAISGGMTSGKQLDVRIMAGAVPNDGGVLRTGNAEIGKLNFDARVTGQPSMPTVKASLELARAKLPTGSIAAATATLDAEPTGVIGERGTRLNVRADAAASGIALADKGLDAAIGDKVTLTLRAALGRYGTAHVDVFNLATASGAVDFKGVAGNRRLDGVLSAKIPDLARLRLLTGMRISGALDLGAKLTGEPRFNRIRAELNGGARDLGTGIEAVDGLSGGRVTLTGAVDMAPRGGFGFDNLTLAGAHATMRVNGQAREDQSAIEALASIADLRYADRRMTGRGELQASLTGPLTRPDAAATLSIRDGSMLGRPAPLLQLAVKATDLTGNLVANASLTGELDRKPVKGVVEAARLAAGGWDIRGLDFAMGSVTARGALAIDAANLAKGQLTVRAGSLDDISALALRQLAGQLNADLTLESVDGGQNVAVRADGTRMRFGEIRADRLNADLRASDVLRRPSADGFVNIDNAVVGGQPLTRARLEARGAGAATDITLAAAAAGFDLDAKARLTPGDQTRVDVSSFTARRGSHRIGLAGPASLVIVDGGVDIRQLAVALGSGRLTAQGRLGKTLDLNVGASAVPLSVAEIFAPGLGLTGVLNGEATVRGSSLVPSGQWRLNLSGVSAAAVRAAGLPPATVAASGALDGAGRTSLNATVTAGRIADLRITGSAPLDPGGRLDIGARGRIDLGVANVQLAPAGRRLTGAANLDVRVGGSVTHPQITGGGALSGGAFSDAVTGVRLTNINGQIIARGQEIVVQRIAASTPNGGSLAVTGNVRVDPAAGFPGSFRITGSNALLMNDGMARAAADLNLAAAGPLASRPRISGTISIRSLNISVPNQLPGSLRPLANVRQIAPTPQAKARLALEQRARVQGARSTPFDAVLDLIVTSQNTIQVSGRGINAVLGGQLRIAGTLSAPAPTGGFTMRSGSFDLGSQTLDFTRGQVTFSGTLSPELDFIAETIAGGVTARIQISGPASDPAFDFSSSPAMSREEVISRILFGQSAGELSGLEALQLAQIAAQFSGDGDSAFDSLRRTLGLGGSDMDGDSNQGFLARVSRALGKRIRFSVKPGTSPETTGLGVNVNVTRHIRVQGLVGATGNTSVNIGAEWEY</sequence>
<comment type="caution">
    <text evidence="6">The sequence shown here is derived from an EMBL/GenBank/DDBJ whole genome shotgun (WGS) entry which is preliminary data.</text>
</comment>
<dbReference type="GO" id="GO:0097347">
    <property type="term" value="C:TAM protein secretion complex"/>
    <property type="evidence" value="ECO:0007669"/>
    <property type="project" value="TreeGrafter"/>
</dbReference>
<dbReference type="InterPro" id="IPR007452">
    <property type="entry name" value="TamB_C"/>
</dbReference>
<evidence type="ECO:0000256" key="1">
    <source>
        <dbReference type="ARBA" id="ARBA00004167"/>
    </source>
</evidence>
<dbReference type="EMBL" id="SLWL01000001">
    <property type="protein sequence ID" value="TCO16237.1"/>
    <property type="molecule type" value="Genomic_DNA"/>
</dbReference>
<evidence type="ECO:0000256" key="2">
    <source>
        <dbReference type="ARBA" id="ARBA00022692"/>
    </source>
</evidence>